<feature type="domain" description="AB hydrolase-1" evidence="3">
    <location>
        <begin position="94"/>
        <end position="410"/>
    </location>
</feature>
<dbReference type="GO" id="GO:0055088">
    <property type="term" value="P:lipid homeostasis"/>
    <property type="evidence" value="ECO:0000318"/>
    <property type="project" value="GO_Central"/>
</dbReference>
<evidence type="ECO:0000256" key="2">
    <source>
        <dbReference type="SAM" id="MobiDB-lite"/>
    </source>
</evidence>
<dbReference type="RefSeq" id="XP_002175437.2">
    <property type="nucleotide sequence ID" value="XM_002175401.2"/>
</dbReference>
<dbReference type="HOGENOM" id="CLU_017361_3_1_1"/>
<dbReference type="GeneID" id="7052585"/>
<dbReference type="GO" id="GO:0006654">
    <property type="term" value="P:phosphatidic acid biosynthetic process"/>
    <property type="evidence" value="ECO:0000318"/>
    <property type="project" value="GO_Central"/>
</dbReference>
<dbReference type="Pfam" id="PF00561">
    <property type="entry name" value="Abhydrolase_1"/>
    <property type="match status" value="1"/>
</dbReference>
<dbReference type="GO" id="GO:0042171">
    <property type="term" value="F:lysophosphatidic acid acyltransferase activity"/>
    <property type="evidence" value="ECO:0000318"/>
    <property type="project" value="GO_Central"/>
</dbReference>
<dbReference type="Proteomes" id="UP000001744">
    <property type="component" value="Unassembled WGS sequence"/>
</dbReference>
<gene>
    <name evidence="4" type="ORF">SJAG_04323</name>
</gene>
<dbReference type="JaponicusDB" id="SJAG_04323"/>
<dbReference type="VEuPathDB" id="FungiDB:SJAG_04323"/>
<dbReference type="Gene3D" id="3.40.50.1820">
    <property type="entry name" value="alpha/beta hydrolase"/>
    <property type="match status" value="1"/>
</dbReference>
<dbReference type="SUPFAM" id="SSF53474">
    <property type="entry name" value="alpha/beta-Hydrolases"/>
    <property type="match status" value="1"/>
</dbReference>
<dbReference type="AlphaFoldDB" id="B6K6J0"/>
<keyword evidence="5" id="KW-1185">Reference proteome</keyword>
<dbReference type="PANTHER" id="PTHR42886">
    <property type="entry name" value="RE40534P-RELATED"/>
    <property type="match status" value="1"/>
</dbReference>
<dbReference type="eggNOG" id="KOG4409">
    <property type="taxonomic scope" value="Eukaryota"/>
</dbReference>
<dbReference type="ESTHER" id="schjy-b6k6j0">
    <property type="family name" value="CGI-58_ABHD5_ABHD4"/>
</dbReference>
<protein>
    <submittedName>
        <fullName evidence="4">Cardiolipin-specific phospholipase</fullName>
    </submittedName>
</protein>
<evidence type="ECO:0000313" key="4">
    <source>
        <dbReference type="EMBL" id="EEB09144.2"/>
    </source>
</evidence>
<organism evidence="4 5">
    <name type="scientific">Schizosaccharomyces japonicus (strain yFS275 / FY16936)</name>
    <name type="common">Fission yeast</name>
    <dbReference type="NCBI Taxonomy" id="402676"/>
    <lineage>
        <taxon>Eukaryota</taxon>
        <taxon>Fungi</taxon>
        <taxon>Dikarya</taxon>
        <taxon>Ascomycota</taxon>
        <taxon>Taphrinomycotina</taxon>
        <taxon>Schizosaccharomycetes</taxon>
        <taxon>Schizosaccharomycetales</taxon>
        <taxon>Schizosaccharomycetaceae</taxon>
        <taxon>Schizosaccharomyces</taxon>
    </lineage>
</organism>
<evidence type="ECO:0000259" key="3">
    <source>
        <dbReference type="Pfam" id="PF00561"/>
    </source>
</evidence>
<dbReference type="GO" id="GO:0004623">
    <property type="term" value="F:phospholipase A2 activity"/>
    <property type="evidence" value="ECO:0000318"/>
    <property type="project" value="GO_Central"/>
</dbReference>
<dbReference type="STRING" id="402676.B6K6J0"/>
<dbReference type="PRINTS" id="PR00111">
    <property type="entry name" value="ABHYDROLASE"/>
</dbReference>
<dbReference type="PANTHER" id="PTHR42886:SF29">
    <property type="entry name" value="PUMMELIG, ISOFORM A"/>
    <property type="match status" value="1"/>
</dbReference>
<name>B6K6J0_SCHJY</name>
<comment type="similarity">
    <text evidence="1">Belongs to the peptidase S33 family. ABHD4/ABHD5 subfamily.</text>
</comment>
<dbReference type="GO" id="GO:0005743">
    <property type="term" value="C:mitochondrial inner membrane"/>
    <property type="evidence" value="ECO:0000318"/>
    <property type="project" value="GO_Central"/>
</dbReference>
<accession>B6K6J0</accession>
<proteinExistence type="inferred from homology"/>
<dbReference type="EMBL" id="KE651167">
    <property type="protein sequence ID" value="EEB09144.2"/>
    <property type="molecule type" value="Genomic_DNA"/>
</dbReference>
<feature type="region of interest" description="Disordered" evidence="2">
    <location>
        <begin position="249"/>
        <end position="269"/>
    </location>
</feature>
<evidence type="ECO:0000313" key="5">
    <source>
        <dbReference type="Proteomes" id="UP000001744"/>
    </source>
</evidence>
<reference evidence="4 5" key="1">
    <citation type="journal article" date="2011" name="Science">
        <title>Comparative functional genomics of the fission yeasts.</title>
        <authorList>
            <person name="Rhind N."/>
            <person name="Chen Z."/>
            <person name="Yassour M."/>
            <person name="Thompson D.A."/>
            <person name="Haas B.J."/>
            <person name="Habib N."/>
            <person name="Wapinski I."/>
            <person name="Roy S."/>
            <person name="Lin M.F."/>
            <person name="Heiman D.I."/>
            <person name="Young S.K."/>
            <person name="Furuya K."/>
            <person name="Guo Y."/>
            <person name="Pidoux A."/>
            <person name="Chen H.M."/>
            <person name="Robbertse B."/>
            <person name="Goldberg J.M."/>
            <person name="Aoki K."/>
            <person name="Bayne E.H."/>
            <person name="Berlin A.M."/>
            <person name="Desjardins C.A."/>
            <person name="Dobbs E."/>
            <person name="Dukaj L."/>
            <person name="Fan L."/>
            <person name="FitzGerald M.G."/>
            <person name="French C."/>
            <person name="Gujja S."/>
            <person name="Hansen K."/>
            <person name="Keifenheim D."/>
            <person name="Levin J.Z."/>
            <person name="Mosher R.A."/>
            <person name="Mueller C.A."/>
            <person name="Pfiffner J."/>
            <person name="Priest M."/>
            <person name="Russ C."/>
            <person name="Smialowska A."/>
            <person name="Swoboda P."/>
            <person name="Sykes S.M."/>
            <person name="Vaughn M."/>
            <person name="Vengrova S."/>
            <person name="Yoder R."/>
            <person name="Zeng Q."/>
            <person name="Allshire R."/>
            <person name="Baulcombe D."/>
            <person name="Birren B.W."/>
            <person name="Brown W."/>
            <person name="Ekwall K."/>
            <person name="Kellis M."/>
            <person name="Leatherwood J."/>
            <person name="Levin H."/>
            <person name="Margalit H."/>
            <person name="Martienssen R."/>
            <person name="Nieduszynski C.A."/>
            <person name="Spatafora J.W."/>
            <person name="Friedman N."/>
            <person name="Dalgaard J.Z."/>
            <person name="Baumann P."/>
            <person name="Niki H."/>
            <person name="Regev A."/>
            <person name="Nusbaum C."/>
        </authorList>
    </citation>
    <scope>NUCLEOTIDE SEQUENCE [LARGE SCALE GENOMIC DNA]</scope>
    <source>
        <strain evidence="5">yFS275 / FY16936</strain>
    </source>
</reference>
<dbReference type="OrthoDB" id="7457040at2759"/>
<sequence>MMRINKALRKDPKNPTFPVSFRQSFSQWWRGASAQNAKLTELEVLKQVDFLRDNDKDQERLAEVIETPIGPKKDTIHEVSITSKTINDTKKKEIVFLHGYGAGLALFFRNMDGLTKNNTQNWNFHFVDWLGMGCSARPPFRVKGKNAAERLEQTEGFFVDSLEEWRKAKSIESMVLVGHSMGGYLSAVYAMRYPSRVEKLLLVSPVAVPENPYACDDDAEIRTEQSKAVETLNVLTSETQTSNVMAEFTQSQDQATTQEGTSTSAPAKPNNPVPKAIALLWNWNITPFAILRSIGPIGPKLVSTWTNIRFSTLPKDTFMALHNYCYAIFSLKGSSEYALSHLLAPGAFARRSLINRIGHVQCKTVFMYGDRDWMDESAGYAAAKRLMEHGVLAEHHIIKNAGHHCYLDNPEAFNELVLREMNFE</sequence>
<evidence type="ECO:0000256" key="1">
    <source>
        <dbReference type="ARBA" id="ARBA00038097"/>
    </source>
</evidence>
<dbReference type="OMA" id="ADQHLVM"/>
<feature type="compositionally biased region" description="Polar residues" evidence="2">
    <location>
        <begin position="249"/>
        <end position="264"/>
    </location>
</feature>
<dbReference type="InterPro" id="IPR000073">
    <property type="entry name" value="AB_hydrolase_1"/>
</dbReference>
<dbReference type="InterPro" id="IPR029058">
    <property type="entry name" value="AB_hydrolase_fold"/>
</dbReference>